<name>A0A1I8FQA7_9PLAT</name>
<dbReference type="AlphaFoldDB" id="A0A1I8FQA7"/>
<proteinExistence type="predicted"/>
<evidence type="ECO:0000313" key="5">
    <source>
        <dbReference type="WBParaSite" id="maker-unitig_42389-snap-gene-0.1-mRNA-1"/>
    </source>
</evidence>
<dbReference type="WBParaSite" id="maker-unitig_42389-snap-gene-0.1-mRNA-1">
    <property type="protein sequence ID" value="maker-unitig_42389-snap-gene-0.1-mRNA-1"/>
    <property type="gene ID" value="maker-unitig_42389-snap-gene-0.1"/>
</dbReference>
<accession>A0A1I8FQA7</accession>
<sequence length="113" mass="12790">GSRQSENNDPRCGKRFLTAAPPGVISSPSFQGYPSTVADNVRCAWIIQVCQRDWQILLTLTKFNFGQSSLQLLGCQHLRVRRFPNGVETPKDRFCASTHYPESIVSEDRMLFI</sequence>
<dbReference type="InterPro" id="IPR000859">
    <property type="entry name" value="CUB_dom"/>
</dbReference>
<keyword evidence="4" id="KW-1185">Reference proteome</keyword>
<organism evidence="4 5">
    <name type="scientific">Macrostomum lignano</name>
    <dbReference type="NCBI Taxonomy" id="282301"/>
    <lineage>
        <taxon>Eukaryota</taxon>
        <taxon>Metazoa</taxon>
        <taxon>Spiralia</taxon>
        <taxon>Lophotrochozoa</taxon>
        <taxon>Platyhelminthes</taxon>
        <taxon>Rhabditophora</taxon>
        <taxon>Macrostomorpha</taxon>
        <taxon>Macrostomida</taxon>
        <taxon>Macrostomidae</taxon>
        <taxon>Macrostomum</taxon>
    </lineage>
</organism>
<dbReference type="Proteomes" id="UP000095280">
    <property type="component" value="Unplaced"/>
</dbReference>
<dbReference type="Gene3D" id="2.60.120.290">
    <property type="entry name" value="Spermadhesin, CUB domain"/>
    <property type="match status" value="1"/>
</dbReference>
<evidence type="ECO:0000256" key="2">
    <source>
        <dbReference type="PROSITE-ProRule" id="PRU00059"/>
    </source>
</evidence>
<feature type="domain" description="CUB" evidence="3">
    <location>
        <begin position="12"/>
        <end position="113"/>
    </location>
</feature>
<evidence type="ECO:0000259" key="3">
    <source>
        <dbReference type="PROSITE" id="PS01180"/>
    </source>
</evidence>
<dbReference type="InterPro" id="IPR035914">
    <property type="entry name" value="Sperma_CUB_dom_sf"/>
</dbReference>
<comment type="caution">
    <text evidence="2">Lacks conserved residue(s) required for the propagation of feature annotation.</text>
</comment>
<dbReference type="Pfam" id="PF00431">
    <property type="entry name" value="CUB"/>
    <property type="match status" value="1"/>
</dbReference>
<reference evidence="5" key="1">
    <citation type="submission" date="2016-11" db="UniProtKB">
        <authorList>
            <consortium name="WormBaseParasite"/>
        </authorList>
    </citation>
    <scope>IDENTIFICATION</scope>
</reference>
<evidence type="ECO:0000313" key="4">
    <source>
        <dbReference type="Proteomes" id="UP000095280"/>
    </source>
</evidence>
<dbReference type="PROSITE" id="PS01180">
    <property type="entry name" value="CUB"/>
    <property type="match status" value="1"/>
</dbReference>
<evidence type="ECO:0000256" key="1">
    <source>
        <dbReference type="ARBA" id="ARBA00023157"/>
    </source>
</evidence>
<protein>
    <submittedName>
        <fullName evidence="5">CUB domain-containing protein</fullName>
    </submittedName>
</protein>
<dbReference type="CDD" id="cd00041">
    <property type="entry name" value="CUB"/>
    <property type="match status" value="1"/>
</dbReference>
<dbReference type="SUPFAM" id="SSF49854">
    <property type="entry name" value="Spermadhesin, CUB domain"/>
    <property type="match status" value="1"/>
</dbReference>
<keyword evidence="1" id="KW-1015">Disulfide bond</keyword>